<dbReference type="GO" id="GO:0006546">
    <property type="term" value="P:glycine catabolic process"/>
    <property type="evidence" value="ECO:0007669"/>
    <property type="project" value="InterPro"/>
</dbReference>
<dbReference type="NCBIfam" id="NF001567">
    <property type="entry name" value="PRK00389.1"/>
    <property type="match status" value="1"/>
</dbReference>
<dbReference type="InterPro" id="IPR013977">
    <property type="entry name" value="GcvT_C"/>
</dbReference>
<sequence length="366" mass="39531">MTPDSTLLTTPLLPVHEAAGAHLIDFAGWNMPVRYTSDRVEHEAVRTAAGIFDLSHMAQISVTGERTAGGLNRCFISPMDAMSVGRAKYSMLTDASGGILDDLIVYRLADDEYLVVANASNRLVVVEELTKRCGEIDPNITVSDRTRERAIIAVQGPRSVEIMDAAGFGDATGIKYYSITPTTFDGTDVLVARTGYTGEDGFEIYLPGDKAPDAWRRLLEVGETHGLTQCGLACRDTLRLEAGMPLYGHELSTELAPGDVGMGRMVKFDHDFIGRDALADREPRYALIGLQGEGRRAARADSIVKQDGQEIGVVTSGVLSPTLGYPIALARVTLPAPAEGTELDIEVRGKSQPMIVVSPPFYTRSK</sequence>
<dbReference type="Gene3D" id="3.30.70.1400">
    <property type="entry name" value="Aminomethyltransferase beta-barrel domains"/>
    <property type="match status" value="1"/>
</dbReference>
<dbReference type="InterPro" id="IPR027266">
    <property type="entry name" value="TrmE/GcvT-like"/>
</dbReference>
<dbReference type="InterPro" id="IPR006222">
    <property type="entry name" value="GCVT_N"/>
</dbReference>
<dbReference type="Gene3D" id="4.10.1250.10">
    <property type="entry name" value="Aminomethyltransferase fragment"/>
    <property type="match status" value="1"/>
</dbReference>
<accession>A0A1Q5Q2Q4</accession>
<dbReference type="EC" id="2.1.2.10" evidence="2"/>
<dbReference type="SUPFAM" id="SSF101790">
    <property type="entry name" value="Aminomethyltransferase beta-barrel domain"/>
    <property type="match status" value="1"/>
</dbReference>
<protein>
    <recommendedName>
        <fullName evidence="2">aminomethyltransferase</fullName>
        <ecNumber evidence="2">2.1.2.10</ecNumber>
    </recommendedName>
    <alternativeName>
        <fullName evidence="5">Glycine cleavage system T protein</fullName>
    </alternativeName>
</protein>
<evidence type="ECO:0000256" key="7">
    <source>
        <dbReference type="PIRSR" id="PIRSR006487-1"/>
    </source>
</evidence>
<dbReference type="InterPro" id="IPR028896">
    <property type="entry name" value="GcvT/YgfZ/DmdA"/>
</dbReference>
<feature type="binding site" evidence="7">
    <location>
        <position position="203"/>
    </location>
    <ligand>
        <name>substrate</name>
    </ligand>
</feature>
<reference evidence="11" key="1">
    <citation type="submission" date="2016-12" db="EMBL/GenBank/DDBJ databases">
        <authorList>
            <person name="Meng X."/>
        </authorList>
    </citation>
    <scope>NUCLEOTIDE SEQUENCE [LARGE SCALE GENOMIC DNA]</scope>
    <source>
        <strain evidence="11">DSM 19116</strain>
    </source>
</reference>
<feature type="domain" description="Aminomethyltransferase C-terminal" evidence="9">
    <location>
        <begin position="287"/>
        <end position="362"/>
    </location>
</feature>
<comment type="catalytic activity">
    <reaction evidence="6">
        <text>N(6)-[(R)-S(8)-aminomethyldihydrolipoyl]-L-lysyl-[protein] + (6S)-5,6,7,8-tetrahydrofolate = N(6)-[(R)-dihydrolipoyl]-L-lysyl-[protein] + (6R)-5,10-methylene-5,6,7,8-tetrahydrofolate + NH4(+)</text>
        <dbReference type="Rhea" id="RHEA:16945"/>
        <dbReference type="Rhea" id="RHEA-COMP:10475"/>
        <dbReference type="Rhea" id="RHEA-COMP:10492"/>
        <dbReference type="ChEBI" id="CHEBI:15636"/>
        <dbReference type="ChEBI" id="CHEBI:28938"/>
        <dbReference type="ChEBI" id="CHEBI:57453"/>
        <dbReference type="ChEBI" id="CHEBI:83100"/>
        <dbReference type="ChEBI" id="CHEBI:83143"/>
        <dbReference type="EC" id="2.1.2.10"/>
    </reaction>
</comment>
<evidence type="ECO:0000313" key="10">
    <source>
        <dbReference type="EMBL" id="OKL54124.1"/>
    </source>
</evidence>
<evidence type="ECO:0000313" key="11">
    <source>
        <dbReference type="Proteomes" id="UP000185628"/>
    </source>
</evidence>
<gene>
    <name evidence="10" type="ORF">BSZ39_05810</name>
</gene>
<evidence type="ECO:0000256" key="6">
    <source>
        <dbReference type="ARBA" id="ARBA00047665"/>
    </source>
</evidence>
<dbReference type="Gene3D" id="3.30.1360.120">
    <property type="entry name" value="Probable tRNA modification gtpase trme, domain 1"/>
    <property type="match status" value="1"/>
</dbReference>
<comment type="similarity">
    <text evidence="1">Belongs to the GcvT family.</text>
</comment>
<dbReference type="GO" id="GO:0004047">
    <property type="term" value="F:aminomethyltransferase activity"/>
    <property type="evidence" value="ECO:0007669"/>
    <property type="project" value="UniProtKB-EC"/>
</dbReference>
<dbReference type="GO" id="GO:0005960">
    <property type="term" value="C:glycine cleavage complex"/>
    <property type="evidence" value="ECO:0007669"/>
    <property type="project" value="InterPro"/>
</dbReference>
<comment type="caution">
    <text evidence="10">The sequence shown here is derived from an EMBL/GenBank/DDBJ whole genome shotgun (WGS) entry which is preliminary data.</text>
</comment>
<dbReference type="Pfam" id="PF01571">
    <property type="entry name" value="GCV_T"/>
    <property type="match status" value="1"/>
</dbReference>
<evidence type="ECO:0000256" key="3">
    <source>
        <dbReference type="ARBA" id="ARBA00022576"/>
    </source>
</evidence>
<dbReference type="SUPFAM" id="SSF103025">
    <property type="entry name" value="Folate-binding domain"/>
    <property type="match status" value="1"/>
</dbReference>
<dbReference type="NCBIfam" id="TIGR00528">
    <property type="entry name" value="gcvT"/>
    <property type="match status" value="1"/>
</dbReference>
<dbReference type="PANTHER" id="PTHR43757:SF2">
    <property type="entry name" value="AMINOMETHYLTRANSFERASE, MITOCHONDRIAL"/>
    <property type="match status" value="1"/>
</dbReference>
<organism evidence="10 11">
    <name type="scientific">Bowdeniella nasicola</name>
    <dbReference type="NCBI Taxonomy" id="208480"/>
    <lineage>
        <taxon>Bacteria</taxon>
        <taxon>Bacillati</taxon>
        <taxon>Actinomycetota</taxon>
        <taxon>Actinomycetes</taxon>
        <taxon>Actinomycetales</taxon>
        <taxon>Actinomycetaceae</taxon>
        <taxon>Bowdeniella</taxon>
    </lineage>
</organism>
<dbReference type="STRING" id="208480.SAMN02910418_00390"/>
<evidence type="ECO:0000259" key="9">
    <source>
        <dbReference type="Pfam" id="PF08669"/>
    </source>
</evidence>
<evidence type="ECO:0000256" key="5">
    <source>
        <dbReference type="ARBA" id="ARBA00031395"/>
    </source>
</evidence>
<keyword evidence="11" id="KW-1185">Reference proteome</keyword>
<evidence type="ECO:0000256" key="4">
    <source>
        <dbReference type="ARBA" id="ARBA00022679"/>
    </source>
</evidence>
<dbReference type="GO" id="GO:0008483">
    <property type="term" value="F:transaminase activity"/>
    <property type="evidence" value="ECO:0007669"/>
    <property type="project" value="UniProtKB-KW"/>
</dbReference>
<dbReference type="EMBL" id="MQVR01000026">
    <property type="protein sequence ID" value="OKL54124.1"/>
    <property type="molecule type" value="Genomic_DNA"/>
</dbReference>
<dbReference type="GO" id="GO:0005829">
    <property type="term" value="C:cytosol"/>
    <property type="evidence" value="ECO:0007669"/>
    <property type="project" value="TreeGrafter"/>
</dbReference>
<dbReference type="InterPro" id="IPR029043">
    <property type="entry name" value="GcvT/YgfZ_C"/>
</dbReference>
<dbReference type="Proteomes" id="UP000185628">
    <property type="component" value="Unassembled WGS sequence"/>
</dbReference>
<evidence type="ECO:0000256" key="1">
    <source>
        <dbReference type="ARBA" id="ARBA00008609"/>
    </source>
</evidence>
<dbReference type="PIRSF" id="PIRSF006487">
    <property type="entry name" value="GcvT"/>
    <property type="match status" value="1"/>
</dbReference>
<dbReference type="RefSeq" id="WP_073716432.1">
    <property type="nucleotide sequence ID" value="NZ_MQVR01000026.1"/>
</dbReference>
<keyword evidence="4" id="KW-0808">Transferase</keyword>
<dbReference type="InterPro" id="IPR006223">
    <property type="entry name" value="GcvT"/>
</dbReference>
<keyword evidence="3" id="KW-0032">Aminotransferase</keyword>
<dbReference type="Pfam" id="PF08669">
    <property type="entry name" value="GCV_T_C"/>
    <property type="match status" value="1"/>
</dbReference>
<evidence type="ECO:0000256" key="2">
    <source>
        <dbReference type="ARBA" id="ARBA00012616"/>
    </source>
</evidence>
<dbReference type="PANTHER" id="PTHR43757">
    <property type="entry name" value="AMINOMETHYLTRANSFERASE"/>
    <property type="match status" value="1"/>
</dbReference>
<evidence type="ECO:0000259" key="8">
    <source>
        <dbReference type="Pfam" id="PF01571"/>
    </source>
</evidence>
<dbReference type="AlphaFoldDB" id="A0A1Q5Q2Q4"/>
<name>A0A1Q5Q2Q4_9ACTO</name>
<dbReference type="Gene3D" id="2.40.30.110">
    <property type="entry name" value="Aminomethyltransferase beta-barrel domains"/>
    <property type="match status" value="1"/>
</dbReference>
<proteinExistence type="inferred from homology"/>
<feature type="domain" description="GCVT N-terminal" evidence="8">
    <location>
        <begin position="14"/>
        <end position="269"/>
    </location>
</feature>